<keyword evidence="1" id="KW-0812">Transmembrane</keyword>
<protein>
    <submittedName>
        <fullName evidence="2">Uncharacterized protein</fullName>
    </submittedName>
</protein>
<accession>A0A9D1H3N1</accession>
<dbReference type="AlphaFoldDB" id="A0A9D1H3N1"/>
<gene>
    <name evidence="2" type="ORF">IAA60_04110</name>
</gene>
<organism evidence="2 3">
    <name type="scientific">Candidatus Ornithomonoglobus intestinigallinarum</name>
    <dbReference type="NCBI Taxonomy" id="2840894"/>
    <lineage>
        <taxon>Bacteria</taxon>
        <taxon>Bacillati</taxon>
        <taxon>Bacillota</taxon>
        <taxon>Clostridia</taxon>
        <taxon>Candidatus Ornithomonoglobus</taxon>
    </lineage>
</organism>
<keyword evidence="1" id="KW-0472">Membrane</keyword>
<feature type="transmembrane region" description="Helical" evidence="1">
    <location>
        <begin position="6"/>
        <end position="27"/>
    </location>
</feature>
<evidence type="ECO:0000313" key="2">
    <source>
        <dbReference type="EMBL" id="HIT85077.1"/>
    </source>
</evidence>
<sequence>LLSGAVSGILIFFIYAGIFWLINRFIFRLRTPFWDFAPRMSLTPIPLVLASVIGILLGTLSSTTLAILVICGMIGMVVLTYEALRTEWISLSPGKVMYSMLLGCFVFTAVICYIFRLSLMA</sequence>
<evidence type="ECO:0000256" key="1">
    <source>
        <dbReference type="SAM" id="Phobius"/>
    </source>
</evidence>
<name>A0A9D1H3N1_9FIRM</name>
<reference evidence="2" key="1">
    <citation type="submission" date="2020-10" db="EMBL/GenBank/DDBJ databases">
        <authorList>
            <person name="Gilroy R."/>
        </authorList>
    </citation>
    <scope>NUCLEOTIDE SEQUENCE</scope>
    <source>
        <strain evidence="2">CHK181-108</strain>
    </source>
</reference>
<reference evidence="2" key="2">
    <citation type="journal article" date="2021" name="PeerJ">
        <title>Extensive microbial diversity within the chicken gut microbiome revealed by metagenomics and culture.</title>
        <authorList>
            <person name="Gilroy R."/>
            <person name="Ravi A."/>
            <person name="Getino M."/>
            <person name="Pursley I."/>
            <person name="Horton D.L."/>
            <person name="Alikhan N.F."/>
            <person name="Baker D."/>
            <person name="Gharbi K."/>
            <person name="Hall N."/>
            <person name="Watson M."/>
            <person name="Adriaenssens E.M."/>
            <person name="Foster-Nyarko E."/>
            <person name="Jarju S."/>
            <person name="Secka A."/>
            <person name="Antonio M."/>
            <person name="Oren A."/>
            <person name="Chaudhuri R.R."/>
            <person name="La Ragione R."/>
            <person name="Hildebrand F."/>
            <person name="Pallen M.J."/>
        </authorList>
    </citation>
    <scope>NUCLEOTIDE SEQUENCE</scope>
    <source>
        <strain evidence="2">CHK181-108</strain>
    </source>
</reference>
<feature type="transmembrane region" description="Helical" evidence="1">
    <location>
        <begin position="96"/>
        <end position="116"/>
    </location>
</feature>
<keyword evidence="1" id="KW-1133">Transmembrane helix</keyword>
<proteinExistence type="predicted"/>
<feature type="non-terminal residue" evidence="2">
    <location>
        <position position="1"/>
    </location>
</feature>
<dbReference type="EMBL" id="DVLU01000039">
    <property type="protein sequence ID" value="HIT85077.1"/>
    <property type="molecule type" value="Genomic_DNA"/>
</dbReference>
<dbReference type="Proteomes" id="UP000824165">
    <property type="component" value="Unassembled WGS sequence"/>
</dbReference>
<comment type="caution">
    <text evidence="2">The sequence shown here is derived from an EMBL/GenBank/DDBJ whole genome shotgun (WGS) entry which is preliminary data.</text>
</comment>
<evidence type="ECO:0000313" key="3">
    <source>
        <dbReference type="Proteomes" id="UP000824165"/>
    </source>
</evidence>
<feature type="transmembrane region" description="Helical" evidence="1">
    <location>
        <begin position="65"/>
        <end position="84"/>
    </location>
</feature>